<dbReference type="InterPro" id="IPR020602">
    <property type="entry name" value="GTP_CycHdrlase_I_dom"/>
</dbReference>
<keyword evidence="5 6" id="KW-0378">Hydrolase</keyword>
<reference evidence="9 10" key="1">
    <citation type="submission" date="2017-06" db="EMBL/GenBank/DDBJ databases">
        <authorList>
            <person name="Kim H.J."/>
            <person name="Triplett B.A."/>
        </authorList>
    </citation>
    <scope>NUCLEOTIDE SEQUENCE [LARGE SCALE GENOMIC DNA]</scope>
    <source>
        <strain evidence="9 10">DSM 14713</strain>
    </source>
</reference>
<dbReference type="RefSeq" id="WP_095977641.1">
    <property type="nucleotide sequence ID" value="NZ_CP022163.1"/>
</dbReference>
<dbReference type="GO" id="GO:0008270">
    <property type="term" value="F:zinc ion binding"/>
    <property type="evidence" value="ECO:0007669"/>
    <property type="project" value="UniProtKB-UniRule"/>
</dbReference>
<dbReference type="Gene3D" id="1.10.286.10">
    <property type="match status" value="1"/>
</dbReference>
<dbReference type="HAMAP" id="MF_00223">
    <property type="entry name" value="FolE"/>
    <property type="match status" value="1"/>
</dbReference>
<dbReference type="UniPathway" id="UPA00848">
    <property type="reaction ID" value="UER00151"/>
</dbReference>
<feature type="region of interest" description="Disordered" evidence="7">
    <location>
        <begin position="1"/>
        <end position="24"/>
    </location>
</feature>
<dbReference type="GO" id="GO:0006730">
    <property type="term" value="P:one-carbon metabolic process"/>
    <property type="evidence" value="ECO:0007669"/>
    <property type="project" value="UniProtKB-UniRule"/>
</dbReference>
<comment type="subunit">
    <text evidence="6">Homopolymer.</text>
</comment>
<organism evidence="9 10">
    <name type="scientific">Melittangium boletus DSM 14713</name>
    <dbReference type="NCBI Taxonomy" id="1294270"/>
    <lineage>
        <taxon>Bacteria</taxon>
        <taxon>Pseudomonadati</taxon>
        <taxon>Myxococcota</taxon>
        <taxon>Myxococcia</taxon>
        <taxon>Myxococcales</taxon>
        <taxon>Cystobacterineae</taxon>
        <taxon>Archangiaceae</taxon>
        <taxon>Melittangium</taxon>
    </lineage>
</organism>
<dbReference type="FunFam" id="3.30.1130.10:FF:000001">
    <property type="entry name" value="GTP cyclohydrolase 1"/>
    <property type="match status" value="1"/>
</dbReference>
<proteinExistence type="inferred from homology"/>
<dbReference type="InterPro" id="IPR001474">
    <property type="entry name" value="GTP_CycHdrlase_I"/>
</dbReference>
<dbReference type="Gene3D" id="3.30.1130.10">
    <property type="match status" value="1"/>
</dbReference>
<keyword evidence="4 6" id="KW-0554">One-carbon metabolism</keyword>
<dbReference type="NCBIfam" id="NF006826">
    <property type="entry name" value="PRK09347.1-3"/>
    <property type="match status" value="1"/>
</dbReference>
<feature type="binding site" evidence="6">
    <location>
        <position position="103"/>
    </location>
    <ligand>
        <name>Zn(2+)</name>
        <dbReference type="ChEBI" id="CHEBI:29105"/>
    </ligand>
</feature>
<dbReference type="NCBIfam" id="NF006825">
    <property type="entry name" value="PRK09347.1-2"/>
    <property type="match status" value="1"/>
</dbReference>
<dbReference type="PROSITE" id="PS00859">
    <property type="entry name" value="GTP_CYCLOHYDROL_1_1"/>
    <property type="match status" value="1"/>
</dbReference>
<comment type="catalytic activity">
    <reaction evidence="1 6">
        <text>GTP + H2O = 7,8-dihydroneopterin 3'-triphosphate + formate + H(+)</text>
        <dbReference type="Rhea" id="RHEA:17473"/>
        <dbReference type="ChEBI" id="CHEBI:15377"/>
        <dbReference type="ChEBI" id="CHEBI:15378"/>
        <dbReference type="ChEBI" id="CHEBI:15740"/>
        <dbReference type="ChEBI" id="CHEBI:37565"/>
        <dbReference type="ChEBI" id="CHEBI:58462"/>
        <dbReference type="EC" id="3.5.4.16"/>
    </reaction>
</comment>
<name>A0A250ID19_9BACT</name>
<protein>
    <recommendedName>
        <fullName evidence="6">GTP cyclohydrolase 1</fullName>
        <ecNumber evidence="6">3.5.4.16</ecNumber>
    </recommendedName>
    <alternativeName>
        <fullName evidence="6">GTP cyclohydrolase I</fullName>
        <shortName evidence="6">GTP-CH-I</shortName>
    </alternativeName>
</protein>
<keyword evidence="10" id="KW-1185">Reference proteome</keyword>
<dbReference type="PANTHER" id="PTHR11109:SF7">
    <property type="entry name" value="GTP CYCLOHYDROLASE 1"/>
    <property type="match status" value="1"/>
</dbReference>
<dbReference type="Proteomes" id="UP000217289">
    <property type="component" value="Chromosome"/>
</dbReference>
<dbReference type="GO" id="GO:0003934">
    <property type="term" value="F:GTP cyclohydrolase I activity"/>
    <property type="evidence" value="ECO:0007669"/>
    <property type="project" value="UniProtKB-UniRule"/>
</dbReference>
<feature type="binding site" evidence="6">
    <location>
        <position position="171"/>
    </location>
    <ligand>
        <name>Zn(2+)</name>
        <dbReference type="ChEBI" id="CHEBI:29105"/>
    </ligand>
</feature>
<evidence type="ECO:0000256" key="1">
    <source>
        <dbReference type="ARBA" id="ARBA00001052"/>
    </source>
</evidence>
<dbReference type="EMBL" id="CP022163">
    <property type="protein sequence ID" value="ATB29017.1"/>
    <property type="molecule type" value="Genomic_DNA"/>
</dbReference>
<dbReference type="NCBIfam" id="TIGR00063">
    <property type="entry name" value="folE"/>
    <property type="match status" value="1"/>
</dbReference>
<comment type="pathway">
    <text evidence="2 6">Cofactor biosynthesis; 7,8-dihydroneopterin triphosphate biosynthesis; 7,8-dihydroneopterin triphosphate from GTP: step 1/1.</text>
</comment>
<comment type="similarity">
    <text evidence="3 6">Belongs to the GTP cyclohydrolase I family.</text>
</comment>
<dbReference type="KEGG" id="mbd:MEBOL_002466"/>
<dbReference type="InterPro" id="IPR043134">
    <property type="entry name" value="GTP-CH-I_N"/>
</dbReference>
<dbReference type="PROSITE" id="PS00860">
    <property type="entry name" value="GTP_CYCLOHYDROL_1_2"/>
    <property type="match status" value="1"/>
</dbReference>
<sequence length="208" mass="23604">MSSLRLQPVSSETTTDDAAEPVSADDLRFEKNIEEILGLVGEDTSREGLLETPRRVRKAWREWTEGYAMEPNRVLKSFVDGASDRDEMVLVRDIPVYSHCEHHLAPFFGVAHVCYIPTGRIVGLSKLPRLVDIFSRRLQVQERLTQQIAQALDDCLSPQGVGVIVQCRHLCMESRGIRSRKAETTTAAYRGLLKTDLSMRAEFMERTR</sequence>
<dbReference type="EC" id="3.5.4.16" evidence="6"/>
<dbReference type="Pfam" id="PF01227">
    <property type="entry name" value="GTP_cyclohydroI"/>
    <property type="match status" value="1"/>
</dbReference>
<dbReference type="PANTHER" id="PTHR11109">
    <property type="entry name" value="GTP CYCLOHYDROLASE I"/>
    <property type="match status" value="1"/>
</dbReference>
<evidence type="ECO:0000313" key="10">
    <source>
        <dbReference type="Proteomes" id="UP000217289"/>
    </source>
</evidence>
<keyword evidence="6" id="KW-0342">GTP-binding</keyword>
<dbReference type="InterPro" id="IPR018234">
    <property type="entry name" value="GTP_CycHdrlase_I_CS"/>
</dbReference>
<keyword evidence="6" id="KW-0862">Zinc</keyword>
<dbReference type="GO" id="GO:0046654">
    <property type="term" value="P:tetrahydrofolate biosynthetic process"/>
    <property type="evidence" value="ECO:0007669"/>
    <property type="project" value="UniProtKB-UniRule"/>
</dbReference>
<dbReference type="SUPFAM" id="SSF55620">
    <property type="entry name" value="Tetrahydrobiopterin biosynthesis enzymes-like"/>
    <property type="match status" value="1"/>
</dbReference>
<evidence type="ECO:0000256" key="2">
    <source>
        <dbReference type="ARBA" id="ARBA00005080"/>
    </source>
</evidence>
<dbReference type="GO" id="GO:0005737">
    <property type="term" value="C:cytoplasm"/>
    <property type="evidence" value="ECO:0007669"/>
    <property type="project" value="TreeGrafter"/>
</dbReference>
<evidence type="ECO:0000313" key="9">
    <source>
        <dbReference type="EMBL" id="ATB29017.1"/>
    </source>
</evidence>
<evidence type="ECO:0000256" key="3">
    <source>
        <dbReference type="ARBA" id="ARBA00008085"/>
    </source>
</evidence>
<feature type="domain" description="GTP cyclohydrolase I" evidence="8">
    <location>
        <begin position="30"/>
        <end position="207"/>
    </location>
</feature>
<dbReference type="GO" id="GO:0005525">
    <property type="term" value="F:GTP binding"/>
    <property type="evidence" value="ECO:0007669"/>
    <property type="project" value="UniProtKB-KW"/>
</dbReference>
<feature type="binding site" evidence="6">
    <location>
        <position position="100"/>
    </location>
    <ligand>
        <name>Zn(2+)</name>
        <dbReference type="ChEBI" id="CHEBI:29105"/>
    </ligand>
</feature>
<keyword evidence="6" id="KW-0547">Nucleotide-binding</keyword>
<dbReference type="OrthoDB" id="9801207at2"/>
<evidence type="ECO:0000256" key="7">
    <source>
        <dbReference type="SAM" id="MobiDB-lite"/>
    </source>
</evidence>
<feature type="compositionally biased region" description="Polar residues" evidence="7">
    <location>
        <begin position="1"/>
        <end position="13"/>
    </location>
</feature>
<keyword evidence="6" id="KW-0479">Metal-binding</keyword>
<dbReference type="InterPro" id="IPR043133">
    <property type="entry name" value="GTP-CH-I_C/QueF"/>
</dbReference>
<dbReference type="AlphaFoldDB" id="A0A250ID19"/>
<evidence type="ECO:0000256" key="4">
    <source>
        <dbReference type="ARBA" id="ARBA00022563"/>
    </source>
</evidence>
<evidence type="ECO:0000259" key="8">
    <source>
        <dbReference type="Pfam" id="PF01227"/>
    </source>
</evidence>
<evidence type="ECO:0000256" key="5">
    <source>
        <dbReference type="ARBA" id="ARBA00022801"/>
    </source>
</evidence>
<gene>
    <name evidence="6" type="primary">folE</name>
    <name evidence="9" type="ORF">MEBOL_002466</name>
</gene>
<dbReference type="GO" id="GO:0006729">
    <property type="term" value="P:tetrahydrobiopterin biosynthetic process"/>
    <property type="evidence" value="ECO:0007669"/>
    <property type="project" value="TreeGrafter"/>
</dbReference>
<evidence type="ECO:0000256" key="6">
    <source>
        <dbReference type="HAMAP-Rule" id="MF_00223"/>
    </source>
</evidence>
<accession>A0A250ID19</accession>